<organism evidence="1 2">
    <name type="scientific">Burkholderia cepacia</name>
    <name type="common">Pseudomonas cepacia</name>
    <dbReference type="NCBI Taxonomy" id="292"/>
    <lineage>
        <taxon>Bacteria</taxon>
        <taxon>Pseudomonadati</taxon>
        <taxon>Pseudomonadota</taxon>
        <taxon>Betaproteobacteria</taxon>
        <taxon>Burkholderiales</taxon>
        <taxon>Burkholderiaceae</taxon>
        <taxon>Burkholderia</taxon>
        <taxon>Burkholderia cepacia complex</taxon>
    </lineage>
</organism>
<evidence type="ECO:0000313" key="1">
    <source>
        <dbReference type="EMBL" id="RAQ05966.1"/>
    </source>
</evidence>
<dbReference type="EMBL" id="QLUZ01000014">
    <property type="protein sequence ID" value="RAQ05966.1"/>
    <property type="molecule type" value="Genomic_DNA"/>
</dbReference>
<name>A0AAQ0F9Y2_BURCE</name>
<sequence length="102" mass="11429">MLGLRVSRYPLLKQTLVFHKVFPVAHNETFALQLGLVTLTRVHKCGVQHCPEADVKQMRPAPRSQSAPTFAWKVIIDGPQRRACLPFSDIVFAVDKMQCGAD</sequence>
<dbReference type="Proteomes" id="UP000248899">
    <property type="component" value="Unassembled WGS sequence"/>
</dbReference>
<protein>
    <submittedName>
        <fullName evidence="1">Uncharacterized protein</fullName>
    </submittedName>
</protein>
<proteinExistence type="predicted"/>
<gene>
    <name evidence="1" type="ORF">DPR02_22605</name>
</gene>
<evidence type="ECO:0000313" key="2">
    <source>
        <dbReference type="Proteomes" id="UP000248899"/>
    </source>
</evidence>
<dbReference type="AlphaFoldDB" id="A0AAQ0F9Y2"/>
<comment type="caution">
    <text evidence="1">The sequence shown here is derived from an EMBL/GenBank/DDBJ whole genome shotgun (WGS) entry which is preliminary data.</text>
</comment>
<accession>A0AAQ0F9Y2</accession>
<reference evidence="1 2" key="1">
    <citation type="submission" date="2018-06" db="EMBL/GenBank/DDBJ databases">
        <title>Towards the identification of Burkholderia cepacia strain which caused fatal septicemia.</title>
        <authorList>
            <person name="Bui L.A.T."/>
            <person name="Zakharova I.B."/>
            <person name="Shpak I.M."/>
            <person name="Teteryatnikova N."/>
            <person name="Ustinov D.V."/>
            <person name="Kuzyutina Y.A."/>
            <person name="Nguyen H.N."/>
            <person name="Antonov A.S."/>
            <person name="Avdyusheva E.F."/>
            <person name="Victorov D.V."/>
        </authorList>
    </citation>
    <scope>NUCLEOTIDE SEQUENCE [LARGE SCALE GENOMIC DNA]</scope>
    <source>
        <strain evidence="1 2">PT02</strain>
    </source>
</reference>